<gene>
    <name evidence="2" type="ORF">C479_10160</name>
</gene>
<dbReference type="InterPro" id="IPR015943">
    <property type="entry name" value="WD40/YVTN_repeat-like_dom_sf"/>
</dbReference>
<dbReference type="InterPro" id="IPR002372">
    <property type="entry name" value="PQQ_rpt_dom"/>
</dbReference>
<sequence>MNVSRREVSALLAGSTLVSTAGCVDFLAAEETGPAIGPTDWPSFQRTARNHGYTEAGGPSDEPTERWRVDLPGGVGEQVAVVDGTVYVCTESGSVHALDAKSGDEEWAEHDYGARAHCPCVVDGNLVFGTETGDIVALDRTDGSEAWTTELSGPVAGPTPAGGELYVGTTESPRVYALEATDGEIEWDVPVDAPVVDYPAVTDDAVHVGLENTAMLQGWIHRLDRESGDTVWRRDGTRMQSPVVADQTIYAPSLTMSMYRPSGVYAGEMSVSGHILWTPAVTDGTSVVIGTGGILATKSHDDGPDWILELEGRPHSGPVVADDRVYLAGDEAVLVSIDYQQGEVLWRRPLDGEFGTRPAVADDALFVGTSDGALYAFE</sequence>
<dbReference type="PANTHER" id="PTHR34512">
    <property type="entry name" value="CELL SURFACE PROTEIN"/>
    <property type="match status" value="1"/>
</dbReference>
<reference evidence="2 3" key="1">
    <citation type="journal article" date="2014" name="PLoS Genet.">
        <title>Phylogenetically driven sequencing of extremely halophilic archaea reveals strategies for static and dynamic osmo-response.</title>
        <authorList>
            <person name="Becker E.A."/>
            <person name="Seitzer P.M."/>
            <person name="Tritt A."/>
            <person name="Larsen D."/>
            <person name="Krusor M."/>
            <person name="Yao A.I."/>
            <person name="Wu D."/>
            <person name="Madern D."/>
            <person name="Eisen J.A."/>
            <person name="Darling A.E."/>
            <person name="Facciotti M.T."/>
        </authorList>
    </citation>
    <scope>NUCLEOTIDE SEQUENCE [LARGE SCALE GENOMIC DNA]</scope>
    <source>
        <strain evidence="2 3">JCM 14624</strain>
    </source>
</reference>
<dbReference type="Gene3D" id="2.130.10.10">
    <property type="entry name" value="YVTN repeat-like/Quinoprotein amine dehydrogenase"/>
    <property type="match status" value="1"/>
</dbReference>
<evidence type="ECO:0000313" key="2">
    <source>
        <dbReference type="EMBL" id="ELZ09929.1"/>
    </source>
</evidence>
<organism evidence="2 3">
    <name type="scientific">Halovivax asiaticus JCM 14624</name>
    <dbReference type="NCBI Taxonomy" id="1227490"/>
    <lineage>
        <taxon>Archaea</taxon>
        <taxon>Methanobacteriati</taxon>
        <taxon>Methanobacteriota</taxon>
        <taxon>Stenosarchaea group</taxon>
        <taxon>Halobacteria</taxon>
        <taxon>Halobacteriales</taxon>
        <taxon>Natrialbaceae</taxon>
        <taxon>Halovivax</taxon>
    </lineage>
</organism>
<accession>M0BJW7</accession>
<dbReference type="InterPro" id="IPR011047">
    <property type="entry name" value="Quinoprotein_ADH-like_sf"/>
</dbReference>
<dbReference type="PANTHER" id="PTHR34512:SF30">
    <property type="entry name" value="OUTER MEMBRANE PROTEIN ASSEMBLY FACTOR BAMB"/>
    <property type="match status" value="1"/>
</dbReference>
<proteinExistence type="predicted"/>
<dbReference type="AlphaFoldDB" id="M0BJW7"/>
<dbReference type="PATRIC" id="fig|1227490.4.peg.2076"/>
<dbReference type="InterPro" id="IPR018391">
    <property type="entry name" value="PQQ_b-propeller_rpt"/>
</dbReference>
<feature type="domain" description="Pyrrolo-quinoline quinone repeat" evidence="1">
    <location>
        <begin position="132"/>
        <end position="252"/>
    </location>
</feature>
<dbReference type="SUPFAM" id="SSF50998">
    <property type="entry name" value="Quinoprotein alcohol dehydrogenase-like"/>
    <property type="match status" value="2"/>
</dbReference>
<keyword evidence="3" id="KW-1185">Reference proteome</keyword>
<evidence type="ECO:0000259" key="1">
    <source>
        <dbReference type="Pfam" id="PF13360"/>
    </source>
</evidence>
<dbReference type="OrthoDB" id="145878at2157"/>
<name>M0BJW7_9EURY</name>
<dbReference type="EMBL" id="AOIQ01000016">
    <property type="protein sequence ID" value="ELZ09929.1"/>
    <property type="molecule type" value="Genomic_DNA"/>
</dbReference>
<dbReference type="RefSeq" id="WP_007701768.1">
    <property type="nucleotide sequence ID" value="NZ_AOIQ01000016.1"/>
</dbReference>
<protein>
    <submittedName>
        <fullName evidence="2">Pyrrolo-quinoline quinone</fullName>
    </submittedName>
</protein>
<dbReference type="Proteomes" id="UP000011560">
    <property type="component" value="Unassembled WGS sequence"/>
</dbReference>
<evidence type="ECO:0000313" key="3">
    <source>
        <dbReference type="Proteomes" id="UP000011560"/>
    </source>
</evidence>
<dbReference type="Gene3D" id="2.40.10.480">
    <property type="match status" value="1"/>
</dbReference>
<comment type="caution">
    <text evidence="2">The sequence shown here is derived from an EMBL/GenBank/DDBJ whole genome shotgun (WGS) entry which is preliminary data.</text>
</comment>
<dbReference type="Pfam" id="PF13360">
    <property type="entry name" value="PQQ_2"/>
    <property type="match status" value="1"/>
</dbReference>
<dbReference type="SMART" id="SM00564">
    <property type="entry name" value="PQQ"/>
    <property type="match status" value="5"/>
</dbReference>
<dbReference type="STRING" id="1227490.C479_10160"/>
<dbReference type="PROSITE" id="PS51257">
    <property type="entry name" value="PROKAR_LIPOPROTEIN"/>
    <property type="match status" value="1"/>
</dbReference>